<feature type="region of interest" description="Disordered" evidence="5">
    <location>
        <begin position="218"/>
        <end position="287"/>
    </location>
</feature>
<dbReference type="Proteomes" id="UP001415857">
    <property type="component" value="Unassembled WGS sequence"/>
</dbReference>
<evidence type="ECO:0000256" key="5">
    <source>
        <dbReference type="SAM" id="MobiDB-lite"/>
    </source>
</evidence>
<keyword evidence="8" id="KW-1185">Reference proteome</keyword>
<evidence type="ECO:0000313" key="8">
    <source>
        <dbReference type="Proteomes" id="UP001415857"/>
    </source>
</evidence>
<feature type="region of interest" description="Disordered" evidence="5">
    <location>
        <begin position="128"/>
        <end position="199"/>
    </location>
</feature>
<feature type="compositionally biased region" description="Polar residues" evidence="5">
    <location>
        <begin position="992"/>
        <end position="1012"/>
    </location>
</feature>
<dbReference type="EMBL" id="JBBPBK010000005">
    <property type="protein sequence ID" value="KAK9285039.1"/>
    <property type="molecule type" value="Genomic_DNA"/>
</dbReference>
<evidence type="ECO:0000256" key="4">
    <source>
        <dbReference type="PROSITE-ProRule" id="PRU00325"/>
    </source>
</evidence>
<feature type="compositionally biased region" description="Basic and acidic residues" evidence="5">
    <location>
        <begin position="909"/>
        <end position="919"/>
    </location>
</feature>
<dbReference type="InterPro" id="IPR018289">
    <property type="entry name" value="MULE_transposase_dom"/>
</dbReference>
<dbReference type="Pfam" id="PF04434">
    <property type="entry name" value="SWIM"/>
    <property type="match status" value="1"/>
</dbReference>
<dbReference type="PROSITE" id="PS50966">
    <property type="entry name" value="ZF_SWIM"/>
    <property type="match status" value="1"/>
</dbReference>
<protein>
    <recommendedName>
        <fullName evidence="6">SWIM-type domain-containing protein</fullName>
    </recommendedName>
</protein>
<feature type="compositionally biased region" description="Basic and acidic residues" evidence="5">
    <location>
        <begin position="186"/>
        <end position="199"/>
    </location>
</feature>
<evidence type="ECO:0000256" key="2">
    <source>
        <dbReference type="ARBA" id="ARBA00022771"/>
    </source>
</evidence>
<evidence type="ECO:0000256" key="3">
    <source>
        <dbReference type="ARBA" id="ARBA00022833"/>
    </source>
</evidence>
<dbReference type="AlphaFoldDB" id="A0AAP0WYD1"/>
<organism evidence="7 8">
    <name type="scientific">Liquidambar formosana</name>
    <name type="common">Formosan gum</name>
    <dbReference type="NCBI Taxonomy" id="63359"/>
    <lineage>
        <taxon>Eukaryota</taxon>
        <taxon>Viridiplantae</taxon>
        <taxon>Streptophyta</taxon>
        <taxon>Embryophyta</taxon>
        <taxon>Tracheophyta</taxon>
        <taxon>Spermatophyta</taxon>
        <taxon>Magnoliopsida</taxon>
        <taxon>eudicotyledons</taxon>
        <taxon>Gunneridae</taxon>
        <taxon>Pentapetalae</taxon>
        <taxon>Saxifragales</taxon>
        <taxon>Altingiaceae</taxon>
        <taxon>Liquidambar</taxon>
    </lineage>
</organism>
<dbReference type="InterPro" id="IPR007527">
    <property type="entry name" value="Znf_SWIM"/>
</dbReference>
<feature type="compositionally biased region" description="Low complexity" evidence="5">
    <location>
        <begin position="966"/>
        <end position="975"/>
    </location>
</feature>
<dbReference type="Pfam" id="PF10551">
    <property type="entry name" value="MULE"/>
    <property type="match status" value="1"/>
</dbReference>
<feature type="region of interest" description="Disordered" evidence="5">
    <location>
        <begin position="824"/>
        <end position="851"/>
    </location>
</feature>
<accession>A0AAP0WYD1</accession>
<dbReference type="PANTHER" id="PTHR31973">
    <property type="entry name" value="POLYPROTEIN, PUTATIVE-RELATED"/>
    <property type="match status" value="1"/>
</dbReference>
<feature type="compositionally biased region" description="Acidic residues" evidence="5">
    <location>
        <begin position="218"/>
        <end position="234"/>
    </location>
</feature>
<dbReference type="InterPro" id="IPR006564">
    <property type="entry name" value="Znf_PMZ"/>
</dbReference>
<dbReference type="GO" id="GO:0008270">
    <property type="term" value="F:zinc ion binding"/>
    <property type="evidence" value="ECO:0007669"/>
    <property type="project" value="UniProtKB-KW"/>
</dbReference>
<name>A0AAP0WYD1_LIQFO</name>
<feature type="domain" description="SWIM-type" evidence="6">
    <location>
        <begin position="727"/>
        <end position="768"/>
    </location>
</feature>
<proteinExistence type="predicted"/>
<keyword evidence="2 4" id="KW-0863">Zinc-finger</keyword>
<dbReference type="PANTHER" id="PTHR31973:SF187">
    <property type="entry name" value="MUTATOR TRANSPOSASE MUDRA PROTEIN"/>
    <property type="match status" value="1"/>
</dbReference>
<dbReference type="InterPro" id="IPR058594">
    <property type="entry name" value="PB1-like_dom_pln"/>
</dbReference>
<gene>
    <name evidence="7" type="ORF">L1049_024223</name>
</gene>
<keyword evidence="1" id="KW-0479">Metal-binding</keyword>
<feature type="compositionally biased region" description="Acidic residues" evidence="5">
    <location>
        <begin position="169"/>
        <end position="185"/>
    </location>
</feature>
<keyword evidence="3" id="KW-0862">Zinc</keyword>
<evidence type="ECO:0000256" key="1">
    <source>
        <dbReference type="ARBA" id="ARBA00022723"/>
    </source>
</evidence>
<comment type="caution">
    <text evidence="7">The sequence shown here is derived from an EMBL/GenBank/DDBJ whole genome shotgun (WGS) entry which is preliminary data.</text>
</comment>
<evidence type="ECO:0000259" key="6">
    <source>
        <dbReference type="PROSITE" id="PS50966"/>
    </source>
</evidence>
<sequence length="1012" mass="113818">MDGCVTIALHHGGVFVDDPVSGYVGGNIEYTPDMDTDFLSVPHIVKTATSLGYMNIKNLWYWLPRTKFSEGVRILQTDGDLLDMVSALGPMDKVLHIYVEHGIDDPSSQVITPPLLIESVHEEPLERPNVDDHVDLDDQGGGVESQQNREGIDDLNFGGDDECYHGDNESELEEPFDEPFDDNENDSVHEEPLGDNDSVHEERMDDENLFDVGVASDEDIEGDGQDECSEDEGEGSSGDEVVGEVSFKQPPHSDYDNSSNAPSAANSDEEDEFYAKQPKFPKYNEPPDIKDIKLEIGQTFKDSKDAKEAVRNYAIAGERHIRFIRNAYDRVTVRCAEGCEWYFHSSWMQVDKTFQCKALINTHSCARTFKNPLMTSSWLAKKYLEKWRENPEWSITDFQNKVSDDYVVRVSRSQAYNAKKKALEIVNGKHTKQFKKIWDYTYALFRSNESSTVKLLTDTPSIPNALPIFQRLYICIAACKRGFLAGCRPFIGVDGCFLKGPTRGQLLAAMGRDGNNQMFPIAFAVVEGETKESWAWFFKLLLEDIGTEQRWTFMSDQHKGFIPALHELLPNVEHRFCWRHLYGNICKKFKGKQLKDEMWEAAKATTVPDWKKHMKKISVINPDAHKLIEKNDPATWIRSAFSTFSQCNQLLNNMSESFNACILESRDKPVITIAELIREALMVRFQDKREKMKNYTGRLCPNIQKQIKGLKELSNQCIPKWASDNLFEVKCHGEKNIVNLAAYTCTCRKWDLTGIPCKHAISAIFFKHEVVEDYVSHWYTVDTYMRAYEHIIYPVPSKHFWEDSGCGAVAPPLYRKQLGRLRKLRRKDPLESNKPCKVRKTGPSNSKKPVPCRVRKTGVRMSCSNCKQYGHNKKSCKAPPVGATPDAPTTARKGKLLVKRNGEGQSKNHGGENEWDRDNTMSGGSSMENQNRVGGKISSTPGHLPFFPSLWGSQAASGSAGGSAAGGNASAPSGSHYDSNPTRWYGAKVQDGGSQTKSTGSEASSNMAKSHQ</sequence>
<evidence type="ECO:0000313" key="7">
    <source>
        <dbReference type="EMBL" id="KAK9285039.1"/>
    </source>
</evidence>
<dbReference type="SMART" id="SM00575">
    <property type="entry name" value="ZnF_PMZ"/>
    <property type="match status" value="1"/>
</dbReference>
<dbReference type="Pfam" id="PF26130">
    <property type="entry name" value="PB1-like"/>
    <property type="match status" value="1"/>
</dbReference>
<feature type="region of interest" description="Disordered" evidence="5">
    <location>
        <begin position="872"/>
        <end position="1012"/>
    </location>
</feature>
<feature type="compositionally biased region" description="Polar residues" evidence="5">
    <location>
        <begin position="920"/>
        <end position="941"/>
    </location>
</feature>
<dbReference type="Pfam" id="PF03108">
    <property type="entry name" value="DBD_Tnp_Mut"/>
    <property type="match status" value="1"/>
</dbReference>
<dbReference type="InterPro" id="IPR004332">
    <property type="entry name" value="Transposase_MuDR"/>
</dbReference>
<reference evidence="7 8" key="1">
    <citation type="journal article" date="2024" name="Plant J.">
        <title>Genome sequences and population genomics reveal climatic adaptation and genomic divergence between two closely related sweetgum species.</title>
        <authorList>
            <person name="Xu W.Q."/>
            <person name="Ren C.Q."/>
            <person name="Zhang X.Y."/>
            <person name="Comes H.P."/>
            <person name="Liu X.H."/>
            <person name="Li Y.G."/>
            <person name="Kettle C.J."/>
            <person name="Jalonen R."/>
            <person name="Gaisberger H."/>
            <person name="Ma Y.Z."/>
            <person name="Qiu Y.X."/>
        </authorList>
    </citation>
    <scope>NUCLEOTIDE SEQUENCE [LARGE SCALE GENOMIC DNA]</scope>
    <source>
        <strain evidence="7">Hangzhou</strain>
    </source>
</reference>
<feature type="compositionally biased region" description="Low complexity" evidence="5">
    <location>
        <begin position="256"/>
        <end position="266"/>
    </location>
</feature>